<evidence type="ECO:0000313" key="4">
    <source>
        <dbReference type="Proteomes" id="UP001558713"/>
    </source>
</evidence>
<dbReference type="InterPro" id="IPR044750">
    <property type="entry name" value="C2_SRC2/BAP"/>
</dbReference>
<feature type="compositionally biased region" description="Polar residues" evidence="1">
    <location>
        <begin position="375"/>
        <end position="385"/>
    </location>
</feature>
<gene>
    <name evidence="3" type="ORF">V5N11_003254</name>
</gene>
<dbReference type="InterPro" id="IPR000008">
    <property type="entry name" value="C2_dom"/>
</dbReference>
<dbReference type="Proteomes" id="UP001558713">
    <property type="component" value="Unassembled WGS sequence"/>
</dbReference>
<organism evidence="3 4">
    <name type="scientific">Cardamine amara subsp. amara</name>
    <dbReference type="NCBI Taxonomy" id="228776"/>
    <lineage>
        <taxon>Eukaryota</taxon>
        <taxon>Viridiplantae</taxon>
        <taxon>Streptophyta</taxon>
        <taxon>Embryophyta</taxon>
        <taxon>Tracheophyta</taxon>
        <taxon>Spermatophyta</taxon>
        <taxon>Magnoliopsida</taxon>
        <taxon>eudicotyledons</taxon>
        <taxon>Gunneridae</taxon>
        <taxon>Pentapetalae</taxon>
        <taxon>rosids</taxon>
        <taxon>malvids</taxon>
        <taxon>Brassicales</taxon>
        <taxon>Brassicaceae</taxon>
        <taxon>Cardamineae</taxon>
        <taxon>Cardamine</taxon>
    </lineage>
</organism>
<dbReference type="AlphaFoldDB" id="A0ABD1BTL7"/>
<dbReference type="PANTHER" id="PTHR32246">
    <property type="entry name" value="INGRESSION PROTEIN FIC1"/>
    <property type="match status" value="1"/>
</dbReference>
<sequence>MSSQRLQKPIENPTLELKLVSASNVSHIDATDKIDIYAVVSVNANNIQKKQAAKTPIDFDGGSNPTWNHTVKFSVNEREANGGSLTIKVKLYSYWLEGEDDLYLGEVNVSVDELLVSNPIPPFTNGNVNKMKSMTCPIKVREESTKAMLSLSYRFKPAPADDLYPPQAPDYSPSIGQPLYPNQDPARPAQPLVFPAQSQTATKKLILELVIKFAKDIKNVNSFSAMDVYASVAILKDKKAKHRINTLIAFSGHKNPKWNHEIEFSLDEMLAREGRLTLLIYLMSHRPFLGDKEIGKVKLPIQELLSSNPPSPLAKFVKLETHDVMVPNGKKGTFSFTYNFLEKQASVSTAAPSSTTPQPYIVYLPASHQSYPIPGTSSSMAIQSGGNDGPSNGLVPIYMLPPHQSNGMQQYPPLQPQMQPQQSQLQPLPHQPPLDTQSQPYKSHPYQQYSSSLPLPEKKPQSPPSQKPTHLHEHTQGARPNIKPQGSGSAALGLGAAFMGRVIGGAIIHEMISDEVGLDGFGSL</sequence>
<reference evidence="3 4" key="1">
    <citation type="submission" date="2024-04" db="EMBL/GenBank/DDBJ databases">
        <title>Genome assembly C_amara_ONT_v2.</title>
        <authorList>
            <person name="Yant L."/>
            <person name="Moore C."/>
            <person name="Slenker M."/>
        </authorList>
    </citation>
    <scope>NUCLEOTIDE SEQUENCE [LARGE SCALE GENOMIC DNA]</scope>
    <source>
        <tissue evidence="3">Leaf</tissue>
    </source>
</reference>
<dbReference type="PROSITE" id="PS50004">
    <property type="entry name" value="C2"/>
    <property type="match status" value="2"/>
</dbReference>
<name>A0ABD1BTL7_CARAN</name>
<dbReference type="InterPro" id="IPR035892">
    <property type="entry name" value="C2_domain_sf"/>
</dbReference>
<dbReference type="PANTHER" id="PTHR32246:SF137">
    <property type="entry name" value="CALCIUM-DEPENDENT LIPID-BINDING (CALB DOMAIN) FAMILY PROTEIN"/>
    <property type="match status" value="1"/>
</dbReference>
<protein>
    <submittedName>
        <fullName evidence="3">SRC2-like protein</fullName>
    </submittedName>
</protein>
<proteinExistence type="predicted"/>
<comment type="caution">
    <text evidence="3">The sequence shown here is derived from an EMBL/GenBank/DDBJ whole genome shotgun (WGS) entry which is preliminary data.</text>
</comment>
<dbReference type="Gene3D" id="2.60.40.150">
    <property type="entry name" value="C2 domain"/>
    <property type="match status" value="2"/>
</dbReference>
<dbReference type="SMART" id="SM00239">
    <property type="entry name" value="C2"/>
    <property type="match status" value="2"/>
</dbReference>
<feature type="compositionally biased region" description="Polar residues" evidence="1">
    <location>
        <begin position="435"/>
        <end position="449"/>
    </location>
</feature>
<dbReference type="Pfam" id="PF00168">
    <property type="entry name" value="C2"/>
    <property type="match status" value="2"/>
</dbReference>
<dbReference type="CDD" id="cd04051">
    <property type="entry name" value="C2_SRC2_like"/>
    <property type="match status" value="2"/>
</dbReference>
<feature type="domain" description="C2" evidence="2">
    <location>
        <begin position="1"/>
        <end position="124"/>
    </location>
</feature>
<feature type="region of interest" description="Disordered" evidence="1">
    <location>
        <begin position="375"/>
        <end position="488"/>
    </location>
</feature>
<feature type="domain" description="C2" evidence="2">
    <location>
        <begin position="188"/>
        <end position="315"/>
    </location>
</feature>
<evidence type="ECO:0000313" key="3">
    <source>
        <dbReference type="EMBL" id="KAL1220545.1"/>
    </source>
</evidence>
<keyword evidence="4" id="KW-1185">Reference proteome</keyword>
<feature type="compositionally biased region" description="Low complexity" evidence="1">
    <location>
        <begin position="409"/>
        <end position="428"/>
    </location>
</feature>
<evidence type="ECO:0000256" key="1">
    <source>
        <dbReference type="SAM" id="MobiDB-lite"/>
    </source>
</evidence>
<evidence type="ECO:0000259" key="2">
    <source>
        <dbReference type="PROSITE" id="PS50004"/>
    </source>
</evidence>
<dbReference type="EMBL" id="JBANAX010000150">
    <property type="protein sequence ID" value="KAL1220545.1"/>
    <property type="molecule type" value="Genomic_DNA"/>
</dbReference>
<accession>A0ABD1BTL7</accession>
<dbReference type="SUPFAM" id="SSF49562">
    <property type="entry name" value="C2 domain (Calcium/lipid-binding domain, CaLB)"/>
    <property type="match status" value="2"/>
</dbReference>